<keyword evidence="14" id="KW-1185">Reference proteome</keyword>
<dbReference type="PANTHER" id="PTHR22883:SF480">
    <property type="entry name" value="PALMITOYLTRANSFERASE SWF1"/>
    <property type="match status" value="1"/>
</dbReference>
<protein>
    <recommendedName>
        <fullName evidence="10">Palmitoyltransferase</fullName>
        <ecNumber evidence="10">2.3.1.225</ecNumber>
    </recommendedName>
</protein>
<keyword evidence="8 10" id="KW-0012">Acyltransferase</keyword>
<dbReference type="GO" id="GO:0006612">
    <property type="term" value="P:protein targeting to membrane"/>
    <property type="evidence" value="ECO:0007669"/>
    <property type="project" value="TreeGrafter"/>
</dbReference>
<evidence type="ECO:0000256" key="10">
    <source>
        <dbReference type="RuleBase" id="RU079119"/>
    </source>
</evidence>
<dbReference type="GO" id="GO:0019706">
    <property type="term" value="F:protein-cysteine S-palmitoyltransferase activity"/>
    <property type="evidence" value="ECO:0007669"/>
    <property type="project" value="UniProtKB-EC"/>
</dbReference>
<feature type="domain" description="Palmitoyltransferase DHHC" evidence="12">
    <location>
        <begin position="546"/>
        <end position="687"/>
    </location>
</feature>
<evidence type="ECO:0000256" key="8">
    <source>
        <dbReference type="ARBA" id="ARBA00023315"/>
    </source>
</evidence>
<evidence type="ECO:0000256" key="3">
    <source>
        <dbReference type="ARBA" id="ARBA00022692"/>
    </source>
</evidence>
<keyword evidence="5 10" id="KW-0472">Membrane</keyword>
<evidence type="ECO:0000256" key="1">
    <source>
        <dbReference type="ARBA" id="ARBA00004141"/>
    </source>
</evidence>
<keyword evidence="2 10" id="KW-0808">Transferase</keyword>
<comment type="caution">
    <text evidence="13">The sequence shown here is derived from an EMBL/GenBank/DDBJ whole genome shotgun (WGS) entry which is preliminary data.</text>
</comment>
<organism evidence="13 14">
    <name type="scientific">Pseudocercospora musae</name>
    <dbReference type="NCBI Taxonomy" id="113226"/>
    <lineage>
        <taxon>Eukaryota</taxon>
        <taxon>Fungi</taxon>
        <taxon>Dikarya</taxon>
        <taxon>Ascomycota</taxon>
        <taxon>Pezizomycotina</taxon>
        <taxon>Dothideomycetes</taxon>
        <taxon>Dothideomycetidae</taxon>
        <taxon>Mycosphaerellales</taxon>
        <taxon>Mycosphaerellaceae</taxon>
        <taxon>Pseudocercospora</taxon>
    </lineage>
</organism>
<evidence type="ECO:0000259" key="12">
    <source>
        <dbReference type="Pfam" id="PF01529"/>
    </source>
</evidence>
<proteinExistence type="inferred from homology"/>
<evidence type="ECO:0000313" key="14">
    <source>
        <dbReference type="Proteomes" id="UP000073492"/>
    </source>
</evidence>
<dbReference type="Proteomes" id="UP000073492">
    <property type="component" value="Unassembled WGS sequence"/>
</dbReference>
<dbReference type="PANTHER" id="PTHR22883">
    <property type="entry name" value="ZINC FINGER DHHC DOMAIN CONTAINING PROTEIN"/>
    <property type="match status" value="1"/>
</dbReference>
<feature type="transmembrane region" description="Helical" evidence="10">
    <location>
        <begin position="274"/>
        <end position="303"/>
    </location>
</feature>
<feature type="transmembrane region" description="Helical" evidence="10">
    <location>
        <begin position="650"/>
        <end position="676"/>
    </location>
</feature>
<comment type="domain">
    <text evidence="10">The DHHC domain is required for palmitoyltransferase activity.</text>
</comment>
<keyword evidence="4 10" id="KW-1133">Transmembrane helix</keyword>
<evidence type="ECO:0000256" key="2">
    <source>
        <dbReference type="ARBA" id="ARBA00022679"/>
    </source>
</evidence>
<name>A0A139IJ42_9PEZI</name>
<dbReference type="GO" id="GO:0016020">
    <property type="term" value="C:membrane"/>
    <property type="evidence" value="ECO:0007669"/>
    <property type="project" value="UniProtKB-SubCell"/>
</dbReference>
<gene>
    <name evidence="13" type="ORF">AC579_6410</name>
</gene>
<evidence type="ECO:0000256" key="5">
    <source>
        <dbReference type="ARBA" id="ARBA00023136"/>
    </source>
</evidence>
<comment type="subcellular location">
    <subcellularLocation>
        <location evidence="1">Membrane</location>
        <topology evidence="1">Multi-pass membrane protein</topology>
    </subcellularLocation>
</comment>
<keyword evidence="7" id="KW-0449">Lipoprotein</keyword>
<dbReference type="InterPro" id="IPR039859">
    <property type="entry name" value="PFA4/ZDH16/20/ERF2-like"/>
</dbReference>
<dbReference type="GO" id="GO:0005794">
    <property type="term" value="C:Golgi apparatus"/>
    <property type="evidence" value="ECO:0007669"/>
    <property type="project" value="TreeGrafter"/>
</dbReference>
<evidence type="ECO:0000256" key="11">
    <source>
        <dbReference type="SAM" id="SignalP"/>
    </source>
</evidence>
<evidence type="ECO:0000256" key="4">
    <source>
        <dbReference type="ARBA" id="ARBA00022989"/>
    </source>
</evidence>
<reference evidence="13 14" key="1">
    <citation type="submission" date="2015-07" db="EMBL/GenBank/DDBJ databases">
        <title>Comparative genomics of the Sigatoka disease complex on banana suggests a link between parallel evolutionary changes in Pseudocercospora fijiensis and Pseudocercospora eumusae and increased virulence on the banana host.</title>
        <authorList>
            <person name="Chang T.-C."/>
            <person name="Salvucci A."/>
            <person name="Crous P.W."/>
            <person name="Stergiopoulos I."/>
        </authorList>
    </citation>
    <scope>NUCLEOTIDE SEQUENCE [LARGE SCALE GENOMIC DNA]</scope>
    <source>
        <strain evidence="13 14">CBS 116634</strain>
    </source>
</reference>
<feature type="transmembrane region" description="Helical" evidence="10">
    <location>
        <begin position="591"/>
        <end position="611"/>
    </location>
</feature>
<dbReference type="AlphaFoldDB" id="A0A139IJ42"/>
<comment type="catalytic activity">
    <reaction evidence="9 10">
        <text>L-cysteinyl-[protein] + hexadecanoyl-CoA = S-hexadecanoyl-L-cysteinyl-[protein] + CoA</text>
        <dbReference type="Rhea" id="RHEA:36683"/>
        <dbReference type="Rhea" id="RHEA-COMP:10131"/>
        <dbReference type="Rhea" id="RHEA-COMP:11032"/>
        <dbReference type="ChEBI" id="CHEBI:29950"/>
        <dbReference type="ChEBI" id="CHEBI:57287"/>
        <dbReference type="ChEBI" id="CHEBI:57379"/>
        <dbReference type="ChEBI" id="CHEBI:74151"/>
        <dbReference type="EC" id="2.3.1.225"/>
    </reaction>
</comment>
<feature type="transmembrane region" description="Helical" evidence="10">
    <location>
        <begin position="470"/>
        <end position="488"/>
    </location>
</feature>
<feature type="chain" id="PRO_5007297492" description="Palmitoyltransferase" evidence="11">
    <location>
        <begin position="20"/>
        <end position="810"/>
    </location>
</feature>
<dbReference type="EMBL" id="LFZO01000077">
    <property type="protein sequence ID" value="KXT14710.1"/>
    <property type="molecule type" value="Genomic_DNA"/>
</dbReference>
<keyword evidence="6" id="KW-0564">Palmitate</keyword>
<keyword evidence="11" id="KW-0732">Signal</keyword>
<dbReference type="OrthoDB" id="9909019at2759"/>
<evidence type="ECO:0000256" key="7">
    <source>
        <dbReference type="ARBA" id="ARBA00023288"/>
    </source>
</evidence>
<dbReference type="PROSITE" id="PS50216">
    <property type="entry name" value="DHHC"/>
    <property type="match status" value="1"/>
</dbReference>
<evidence type="ECO:0000256" key="9">
    <source>
        <dbReference type="ARBA" id="ARBA00048048"/>
    </source>
</evidence>
<evidence type="ECO:0000256" key="6">
    <source>
        <dbReference type="ARBA" id="ARBA00023139"/>
    </source>
</evidence>
<comment type="similarity">
    <text evidence="10">Belongs to the DHHC palmitoyltransferase family.</text>
</comment>
<feature type="signal peptide" evidence="11">
    <location>
        <begin position="1"/>
        <end position="19"/>
    </location>
</feature>
<dbReference type="GO" id="GO:0005783">
    <property type="term" value="C:endoplasmic reticulum"/>
    <property type="evidence" value="ECO:0007669"/>
    <property type="project" value="TreeGrafter"/>
</dbReference>
<feature type="transmembrane region" description="Helical" evidence="10">
    <location>
        <begin position="394"/>
        <end position="414"/>
    </location>
</feature>
<feature type="transmembrane region" description="Helical" evidence="10">
    <location>
        <begin position="361"/>
        <end position="382"/>
    </location>
</feature>
<dbReference type="EC" id="2.3.1.225" evidence="10"/>
<dbReference type="InterPro" id="IPR001594">
    <property type="entry name" value="Palmitoyltrfase_DHHC"/>
</dbReference>
<dbReference type="STRING" id="113226.A0A139IJ42"/>
<dbReference type="Pfam" id="PF01529">
    <property type="entry name" value="DHHC"/>
    <property type="match status" value="1"/>
</dbReference>
<keyword evidence="3 10" id="KW-0812">Transmembrane</keyword>
<accession>A0A139IJ42</accession>
<evidence type="ECO:0000313" key="13">
    <source>
        <dbReference type="EMBL" id="KXT14710.1"/>
    </source>
</evidence>
<sequence>MKWWLHRSNIQLFPPFKRALWICLSKGCPGFILSVCRHVFNEVHLLLEKFNIVLRALTTLHARLFANLAGMADLLTLSRRLFRRLLTRMWHMPRGLFDRCIKSCWGWPQRRAGRVVDLHTSRRLIHQPFNIAIAPSLMCVPWICSFQSLVHFIAFHRPSCRFLSLHPFPQLSVILGCEGSPCALGCYGSRSNLSNRSYPASGSMIARIGQLAVTNGCLDESEGVTASRCIIAHVVGNQVVSEALSLDHLPTVGLNVGNEFGALWKALDQEEAAFCAFVTTSGAFAIQCVWVWVCVWVCVWVWVCLAFPRPSPWHTAALDLIETDRIDGGEADATSCCRAPLARSYYGCRCGGALGVEYSCLYYGCRCGGAIGVFLLAALDLHRQHPEDASNMGALRNVVLAILILSLFTFIALFGRLPALRRTPIGCLNRLLCLHMPSGFRKVDRTLTGGQITRKTQRIGQYLFYEKNPIVLMIFLGLLTGSAVLFLYNTLHLLPPHLQAPIPPFLIAPYIFTYLTVSYKAHYITASNHKSRSVDYPYDHILFRPGNVCSTCNLNKPARSKHCSLCGHCVAKCDHHCPWVNNCLGRGNYRWFLALLFSLGAVEIYGAYLSWHLLGPSMHIDTSTSLFSWARLEQTGNAVVVAVNKGGLSIAGVGLLAASTAALPLGLLAYHLYLIWAGMTTNESQKWSDWKEDMADGFVFIAKIQDLRMHHRTRKYGAALANGSSPIPSSPNPALFAFDDPNEVVVPWPINPEQVLVRTKDGKPPRGQDGLWNRVWSLDDVDNIYDLGGLQNVLQVFTENDRALEQQIRI</sequence>